<evidence type="ECO:0000256" key="1">
    <source>
        <dbReference type="ARBA" id="ARBA00023295"/>
    </source>
</evidence>
<dbReference type="Proteomes" id="UP000609849">
    <property type="component" value="Unassembled WGS sequence"/>
</dbReference>
<keyword evidence="1" id="KW-0378">Hydrolase</keyword>
<dbReference type="InterPro" id="IPR008979">
    <property type="entry name" value="Galactose-bd-like_sf"/>
</dbReference>
<dbReference type="PROSITE" id="PS00018">
    <property type="entry name" value="EF_HAND_1"/>
    <property type="match status" value="1"/>
</dbReference>
<evidence type="ECO:0000313" key="7">
    <source>
        <dbReference type="EMBL" id="MBC5997152.1"/>
    </source>
</evidence>
<name>A0ABR7JQF5_9FIRM</name>
<feature type="domain" description="EF-hand" evidence="4">
    <location>
        <begin position="270"/>
        <end position="295"/>
    </location>
</feature>
<dbReference type="InterPro" id="IPR003961">
    <property type="entry name" value="FN3_dom"/>
</dbReference>
<dbReference type="PROSITE" id="PS50222">
    <property type="entry name" value="EF_HAND_2"/>
    <property type="match status" value="1"/>
</dbReference>
<feature type="domain" description="F5/8 type C" evidence="3">
    <location>
        <begin position="1632"/>
        <end position="1813"/>
    </location>
</feature>
<dbReference type="PROSITE" id="PS51766">
    <property type="entry name" value="DOCKERIN"/>
    <property type="match status" value="1"/>
</dbReference>
<dbReference type="InterPro" id="IPR036439">
    <property type="entry name" value="Dockerin_dom_sf"/>
</dbReference>
<proteinExistence type="predicted"/>
<keyword evidence="8" id="KW-1185">Reference proteome</keyword>
<evidence type="ECO:0000259" key="4">
    <source>
        <dbReference type="PROSITE" id="PS50222"/>
    </source>
</evidence>
<dbReference type="SUPFAM" id="SSF49265">
    <property type="entry name" value="Fibronectin type III"/>
    <property type="match status" value="2"/>
</dbReference>
<sequence length="1996" mass="222342">MKKKISSVLAASLIVGQMQGITFAENATNINDVDINNESISQDVDIIDIDKDRTEEIETYVDGELKEDNSIEEETTDKVNTDKDNYNPKGKLELDLNFSMPIKYTITDTTNISVTIRHNNGKTETIKLGSDQKKNATESGISYTLEALNSKRENLKPGDDNLSFYHLTFEDLELGSYSIEVSGDGYETAVIEDIDITNYSKRILIGTSDNKIILDDKGTEDTSDDIKEYYPGVFLAGNVTEDNLVTYSDYDELKSKIKGMANLVAKGSDKRFDLNRDGKIDITDLTYIHQNIDKEVKDVEILDTDPIINPENVEVELSETTKLDEGTDIKDVLKDNGSSITLKTASEAPVSKENPLSIKLNLSGTTRQAKTTEQIVISAPSQSAPSQSAPSNGNVVIPNAGENGTDLVVDFNEKNLKQSNVRTTNDDSQDEIVIDLGKQVAVSEITINVTGSRGNKNLAEISKVEFLNNVYKEIPKPKMNIPVINNFTSSTAVGNEAMTLGWNHETNVTGYELKVQELDEKGIVKSTKTYKTSENTLKIEGVNGYSTYRVSIQSLSGDWKSGYKDEQEDYNENTVGITNLETTSNDKDGIPDNVDTNYQPQAWNSNTGILEKSANGEGGNKFGSDSIVELQVIPETAPEGPEGIKIEGQYKGLNVSWKSHKKAKDYDLYYRKVGTGAWIKANDPNEPKYEDSNTENNIPDGVANLKPEEKQDKDELIRATTYNITGLEDQATYEIKMTATNHHGTGGLSQTYVGSTSKLIPPEVPNYKLINTPNENGELTNHIEKVELKSNDSIYVGTGVEMFDNDYSTAFIRKDWCGGVSYDREMPRVTFDKEYKFDTIRFAVKLENPNMHTLPHQARLDVYNDKGERIKIVNSKNVNHIRSENGVSYVQVKLSEPVTAKTVALKADVYGGKYVSMSEMKFYHYDSLEEEVDALFKDDLMLELNEDVTQEKIDELVKRAKTMDSVSMEYHPNQTQILDDLQRAQDLLDDAKLNDKIINLDSEIRNTKNTIGQSNNYQALGVAVKPGDKVNIYIGSSNKNTKFNLNITQHYAESGTAVQGYSQQLSVGKNEITIPESAFKMDYEKGGNLYLSFASNYSDNQKVQVRVSGGTEIPHLNLNNIIDDASKESEAKDAIRTYIRELKSYVSTLPDRYPKTGDKVNNIYTYDPETSILNSTEIEGDRITLSLAADKVLKGITDGLSTEEEQVNRVYDTLLAWEQLMKVSYVQQGLLESPVDFDGDGKITNTALTELNGKSEQQFFNDNRAPRNRINIKYQRMFTGAFMYAGSHHVGIGYGSVADMMKGVPFKFDANGNLVNKDEASLFGWGINHEIGHVHDAKGLTYVEVTNNILALITQTFDDEDASRLEGAYDQVYDKVTSGSVGLASSGLVKLGMFWQLHLAYDQDNTYKMLDINTDGDLTNDTFYAKLYRVTREKGIAENEAGHDNVAQTFVMRSSDAVGKDLREFFEKWGIVASPKTNEYLDKQNYPKEDKAIYYLNDNARRKRLEATNSNNLSSLVMAKNTKVNASFGTDKNGNEITEKTYLNQKEVPLELSVNKDSNKILGYEIIRKESTSSGTKEVVSGFVERNADGDVTTYTDVIDAVNNRTFGYKVRAYDYDLNVTEVTEIGTVKVSHDGSIAKSDWKFDTNTRSVEDVADENTGHGQVENGSINKIKDNDKSTVYNASKTTNNSGQTMGGDPYVTIEMDRSKPVVGLKYTPGTTAKKKFSLKSLFSKNKEITYSPISNYEVYVSENGSTWTKAHSGKFDTNKENTIYFNENGNSDNSQLWSYDAKYVKLVAKGASTISIAELDILGPQGDNIEIGIDNNDQVYKNGVGRLKSDYKYAEGKIIPEGSIIVTGEYKGDPAFNIPLVLNEEDENFARNAGVLLLANLPENSELGEVAEGNWLYWITPDQQAEEGNVEGKQIKGELYRYNKLDSNNAPVGQRLVSDTFLVDLPNDLNDLPQIDLNNSKSRALKSSYDKVIEINNETIKKASENR</sequence>
<dbReference type="SMART" id="SM01276">
    <property type="entry name" value="M60-like"/>
    <property type="match status" value="1"/>
</dbReference>
<gene>
    <name evidence="7" type="ORF">H8923_10295</name>
</gene>
<evidence type="ECO:0008006" key="9">
    <source>
        <dbReference type="Google" id="ProtNLM"/>
    </source>
</evidence>
<evidence type="ECO:0000259" key="3">
    <source>
        <dbReference type="PROSITE" id="PS50022"/>
    </source>
</evidence>
<feature type="region of interest" description="Disordered" evidence="2">
    <location>
        <begin position="579"/>
        <end position="601"/>
    </location>
</feature>
<feature type="domain" description="Dockerin" evidence="6">
    <location>
        <begin position="232"/>
        <end position="301"/>
    </location>
</feature>
<dbReference type="SUPFAM" id="SSF63446">
    <property type="entry name" value="Type I dockerin domain"/>
    <property type="match status" value="1"/>
</dbReference>
<feature type="domain" description="Peptidase M60" evidence="5">
    <location>
        <begin position="1015"/>
        <end position="1402"/>
    </location>
</feature>
<accession>A0ABR7JQF5</accession>
<dbReference type="CDD" id="cd00063">
    <property type="entry name" value="FN3"/>
    <property type="match status" value="1"/>
</dbReference>
<evidence type="ECO:0000259" key="6">
    <source>
        <dbReference type="PROSITE" id="PS51766"/>
    </source>
</evidence>
<dbReference type="PROSITE" id="PS50022">
    <property type="entry name" value="FA58C_3"/>
    <property type="match status" value="1"/>
</dbReference>
<dbReference type="EMBL" id="JACRWE010000004">
    <property type="protein sequence ID" value="MBC5997152.1"/>
    <property type="molecule type" value="Genomic_DNA"/>
</dbReference>
<organism evidence="7 8">
    <name type="scientific">Romboutsia faecis</name>
    <dbReference type="NCBI Taxonomy" id="2764597"/>
    <lineage>
        <taxon>Bacteria</taxon>
        <taxon>Bacillati</taxon>
        <taxon>Bacillota</taxon>
        <taxon>Clostridia</taxon>
        <taxon>Peptostreptococcales</taxon>
        <taxon>Peptostreptococcaceae</taxon>
        <taxon>Romboutsia</taxon>
    </lineage>
</organism>
<comment type="caution">
    <text evidence="7">The sequence shown here is derived from an EMBL/GenBank/DDBJ whole genome shotgun (WGS) entry which is preliminary data.</text>
</comment>
<evidence type="ECO:0000313" key="8">
    <source>
        <dbReference type="Proteomes" id="UP000609849"/>
    </source>
</evidence>
<dbReference type="InterPro" id="IPR018247">
    <property type="entry name" value="EF_Hand_1_Ca_BS"/>
</dbReference>
<protein>
    <recommendedName>
        <fullName evidence="9">Fibronectin type III domain protein</fullName>
    </recommendedName>
</protein>
<dbReference type="InterPro" id="IPR031161">
    <property type="entry name" value="Peptidase_M60_dom"/>
</dbReference>
<dbReference type="RefSeq" id="WP_153924536.1">
    <property type="nucleotide sequence ID" value="NZ_JACRWE010000004.1"/>
</dbReference>
<dbReference type="Gene3D" id="1.10.390.30">
    <property type="entry name" value="Peptidase M60, enhancin-like domain 3"/>
    <property type="match status" value="1"/>
</dbReference>
<feature type="region of interest" description="Disordered" evidence="2">
    <location>
        <begin position="683"/>
        <end position="705"/>
    </location>
</feature>
<evidence type="ECO:0000259" key="5">
    <source>
        <dbReference type="PROSITE" id="PS51723"/>
    </source>
</evidence>
<dbReference type="InterPro" id="IPR000421">
    <property type="entry name" value="FA58C"/>
</dbReference>
<dbReference type="PROSITE" id="PS51723">
    <property type="entry name" value="PEPTIDASE_M60"/>
    <property type="match status" value="1"/>
</dbReference>
<dbReference type="InterPro" id="IPR002048">
    <property type="entry name" value="EF_hand_dom"/>
</dbReference>
<dbReference type="InterPro" id="IPR013783">
    <property type="entry name" value="Ig-like_fold"/>
</dbReference>
<dbReference type="Gene3D" id="2.60.40.10">
    <property type="entry name" value="Immunoglobulins"/>
    <property type="match status" value="2"/>
</dbReference>
<dbReference type="InterPro" id="IPR042279">
    <property type="entry name" value="Pep_M60_3"/>
</dbReference>
<dbReference type="Gene3D" id="1.10.1330.10">
    <property type="entry name" value="Dockerin domain"/>
    <property type="match status" value="1"/>
</dbReference>
<dbReference type="InterPro" id="IPR036116">
    <property type="entry name" value="FN3_sf"/>
</dbReference>
<dbReference type="SMART" id="SM00060">
    <property type="entry name" value="FN3"/>
    <property type="match status" value="2"/>
</dbReference>
<reference evidence="7 8" key="1">
    <citation type="submission" date="2020-08" db="EMBL/GenBank/DDBJ databases">
        <authorList>
            <person name="Liu C."/>
            <person name="Sun Q."/>
        </authorList>
    </citation>
    <scope>NUCLEOTIDE SEQUENCE [LARGE SCALE GENOMIC DNA]</scope>
    <source>
        <strain evidence="7 8">NSJ-18</strain>
    </source>
</reference>
<evidence type="ECO:0000256" key="2">
    <source>
        <dbReference type="SAM" id="MobiDB-lite"/>
    </source>
</evidence>
<dbReference type="Pfam" id="PF13402">
    <property type="entry name" value="Peptidase_M60"/>
    <property type="match status" value="1"/>
</dbReference>
<dbReference type="InterPro" id="IPR016134">
    <property type="entry name" value="Dockerin_dom"/>
</dbReference>
<dbReference type="Gene3D" id="2.60.120.260">
    <property type="entry name" value="Galactose-binding domain-like"/>
    <property type="match status" value="2"/>
</dbReference>
<keyword evidence="1" id="KW-0326">Glycosidase</keyword>
<dbReference type="SUPFAM" id="SSF49785">
    <property type="entry name" value="Galactose-binding domain-like"/>
    <property type="match status" value="1"/>
</dbReference>